<evidence type="ECO:0000313" key="3">
    <source>
        <dbReference type="Proteomes" id="UP000611762"/>
    </source>
</evidence>
<evidence type="ECO:0000256" key="1">
    <source>
        <dbReference type="SAM" id="Phobius"/>
    </source>
</evidence>
<dbReference type="Pfam" id="PF14249">
    <property type="entry name" value="Tocopherol_cycl"/>
    <property type="match status" value="1"/>
</dbReference>
<proteinExistence type="predicted"/>
<keyword evidence="1" id="KW-1133">Transmembrane helix</keyword>
<name>A0A926DLE6_9FIRM</name>
<dbReference type="InterPro" id="IPR025893">
    <property type="entry name" value="Tocopherol_cyclase"/>
</dbReference>
<feature type="transmembrane region" description="Helical" evidence="1">
    <location>
        <begin position="151"/>
        <end position="174"/>
    </location>
</feature>
<dbReference type="GO" id="GO:0009976">
    <property type="term" value="F:tocopherol cyclase activity"/>
    <property type="evidence" value="ECO:0007669"/>
    <property type="project" value="InterPro"/>
</dbReference>
<keyword evidence="3" id="KW-1185">Reference proteome</keyword>
<sequence length="263" mass="30098">MNNYFEGYYYKHQKNNDTLCFIVGRSKSEEFIQILTNDAVYQVPFIGNNQFSKQGVKLDIHSENVTLTGEISYGELAPIKYDIMGPFARLPMECRHGIISMRHTLFGEVVLNGKTIDFSGGLGYIEMDAGRSFPKSYIWVQSNDFKEPCSVFASVATIPFLFFHFVGTIALVLYEGREYRFATYLGAKVLACTENQIVLKQGKQQLEIWLRPDAGLKLAAPDKGEMSRTILENPSCFANFKFYLEDKLVFDFNSDHTSFEYEY</sequence>
<keyword evidence="1" id="KW-0812">Transmembrane</keyword>
<organism evidence="2 3">
    <name type="scientific">Congzhengia minquanensis</name>
    <dbReference type="NCBI Taxonomy" id="2763657"/>
    <lineage>
        <taxon>Bacteria</taxon>
        <taxon>Bacillati</taxon>
        <taxon>Bacillota</taxon>
        <taxon>Clostridia</taxon>
        <taxon>Eubacteriales</taxon>
        <taxon>Oscillospiraceae</taxon>
        <taxon>Congzhengia</taxon>
    </lineage>
</organism>
<protein>
    <recommendedName>
        <fullName evidence="4">Tocopherol cyclase</fullName>
    </recommendedName>
</protein>
<dbReference type="EMBL" id="JACRSU010000001">
    <property type="protein sequence ID" value="MBC8539872.1"/>
    <property type="molecule type" value="Genomic_DNA"/>
</dbReference>
<reference evidence="2" key="1">
    <citation type="submission" date="2020-08" db="EMBL/GenBank/DDBJ databases">
        <title>Genome public.</title>
        <authorList>
            <person name="Liu C."/>
            <person name="Sun Q."/>
        </authorList>
    </citation>
    <scope>NUCLEOTIDE SEQUENCE</scope>
    <source>
        <strain evidence="2">H8</strain>
    </source>
</reference>
<keyword evidence="1" id="KW-0472">Membrane</keyword>
<gene>
    <name evidence="2" type="ORF">H8698_02640</name>
</gene>
<evidence type="ECO:0008006" key="4">
    <source>
        <dbReference type="Google" id="ProtNLM"/>
    </source>
</evidence>
<evidence type="ECO:0000313" key="2">
    <source>
        <dbReference type="EMBL" id="MBC8539872.1"/>
    </source>
</evidence>
<dbReference type="Proteomes" id="UP000611762">
    <property type="component" value="Unassembled WGS sequence"/>
</dbReference>
<dbReference type="RefSeq" id="WP_249311061.1">
    <property type="nucleotide sequence ID" value="NZ_JACRSU010000001.1"/>
</dbReference>
<dbReference type="AlphaFoldDB" id="A0A926DLE6"/>
<comment type="caution">
    <text evidence="2">The sequence shown here is derived from an EMBL/GenBank/DDBJ whole genome shotgun (WGS) entry which is preliminary data.</text>
</comment>
<accession>A0A926DLE6</accession>